<evidence type="ECO:0000259" key="10">
    <source>
        <dbReference type="PROSITE" id="PS50112"/>
    </source>
</evidence>
<evidence type="ECO:0000313" key="13">
    <source>
        <dbReference type="Proteomes" id="UP001596147"/>
    </source>
</evidence>
<dbReference type="PROSITE" id="PS50113">
    <property type="entry name" value="PAC"/>
    <property type="match status" value="2"/>
</dbReference>
<dbReference type="Pfam" id="PF08448">
    <property type="entry name" value="PAS_4"/>
    <property type="match status" value="1"/>
</dbReference>
<dbReference type="RefSeq" id="WP_382351513.1">
    <property type="nucleotide sequence ID" value="NZ_JBHSMC010000014.1"/>
</dbReference>
<feature type="domain" description="PAS" evidence="10">
    <location>
        <begin position="148"/>
        <end position="200"/>
    </location>
</feature>
<comment type="catalytic activity">
    <reaction evidence="1">
        <text>ATP + protein L-histidine = ADP + protein N-phospho-L-histidine.</text>
        <dbReference type="EC" id="2.7.13.3"/>
    </reaction>
</comment>
<accession>A0ABW0LK11</accession>
<dbReference type="InterPro" id="IPR004358">
    <property type="entry name" value="Sig_transdc_His_kin-like_C"/>
</dbReference>
<reference evidence="13" key="1">
    <citation type="journal article" date="2019" name="Int. J. Syst. Evol. Microbiol.">
        <title>The Global Catalogue of Microorganisms (GCM) 10K type strain sequencing project: providing services to taxonomists for standard genome sequencing and annotation.</title>
        <authorList>
            <consortium name="The Broad Institute Genomics Platform"/>
            <consortium name="The Broad Institute Genome Sequencing Center for Infectious Disease"/>
            <person name="Wu L."/>
            <person name="Ma J."/>
        </authorList>
    </citation>
    <scope>NUCLEOTIDE SEQUENCE [LARGE SCALE GENOMIC DNA]</scope>
    <source>
        <strain evidence="13">CGMCC 1.12237</strain>
    </source>
</reference>
<dbReference type="CDD" id="cd00082">
    <property type="entry name" value="HisKA"/>
    <property type="match status" value="1"/>
</dbReference>
<keyword evidence="5" id="KW-0547">Nucleotide-binding</keyword>
<dbReference type="Pfam" id="PF13426">
    <property type="entry name" value="PAS_9"/>
    <property type="match status" value="1"/>
</dbReference>
<dbReference type="PROSITE" id="PS50109">
    <property type="entry name" value="HIS_KIN"/>
    <property type="match status" value="1"/>
</dbReference>
<sequence>MGQINVENPFIFEALQWFSKKTKDIFLLLDKKGIIKYANSAFETCIQIPNSDIENSLLFDFIHPDDVKNTVEKLLFMNPDQQFIPFTSRLKQKNGTYSSILWTSCEYTEEGSIKLICHPLKDIIDSRDSISIGWRSTFFDLTDTAADIVDVDGKVILVNRAFEELYGWTQDELTGKRLPIVPQHLEFEFQNVMQRLLQGEKLIKLQTVRQRRDGTLIPINLMITPVYNETCEISALLGVTENISELMEYKMLVKLQNETLEAEERLLLDITKNISEVICLFDIKKDKFLYVSPSIEKSWGIKLEDIYENPLCFEDKFDTDASNNLIEIFRSTSGISQALEFNLTDKDSGQTRWIRAEITPITDKDGTVTRHISIFKDVTELKEKTNQIKQLDQLGVIGQLAAGIAHEIRNPLTSIKGFVQLLAEETNHQFGEIITSEIERIEFIMNEFLILAKPQREIVFKKENVNTVVQEVISFMRPEAVLNNVEFVTKFNSFPFVNCEAKQIKQVIINLIKNAIEAMPRGGKLHIHTLSTEEGFVMIKVRDEGIGISKEHLQRLSEPFFTNKEKGTGLGLMISNKIIEDHKGSIEFFSELGKGTTVEIRLPLATDIGK</sequence>
<dbReference type="Pfam" id="PF00512">
    <property type="entry name" value="HisKA"/>
    <property type="match status" value="1"/>
</dbReference>
<dbReference type="InterPro" id="IPR003594">
    <property type="entry name" value="HATPase_dom"/>
</dbReference>
<dbReference type="Gene3D" id="3.30.565.10">
    <property type="entry name" value="Histidine kinase-like ATPase, C-terminal domain"/>
    <property type="match status" value="1"/>
</dbReference>
<feature type="domain" description="Histidine kinase" evidence="9">
    <location>
        <begin position="403"/>
        <end position="606"/>
    </location>
</feature>
<dbReference type="InterPro" id="IPR013767">
    <property type="entry name" value="PAS_fold"/>
</dbReference>
<dbReference type="InterPro" id="IPR036890">
    <property type="entry name" value="HATPase_C_sf"/>
</dbReference>
<dbReference type="SUPFAM" id="SSF47384">
    <property type="entry name" value="Homodimeric domain of signal transducing histidine kinase"/>
    <property type="match status" value="1"/>
</dbReference>
<dbReference type="InterPro" id="IPR000014">
    <property type="entry name" value="PAS"/>
</dbReference>
<dbReference type="InterPro" id="IPR000700">
    <property type="entry name" value="PAS-assoc_C"/>
</dbReference>
<dbReference type="EMBL" id="JBHSMC010000014">
    <property type="protein sequence ID" value="MFC5465327.1"/>
    <property type="molecule type" value="Genomic_DNA"/>
</dbReference>
<feature type="domain" description="PAC" evidence="11">
    <location>
        <begin position="201"/>
        <end position="255"/>
    </location>
</feature>
<evidence type="ECO:0000259" key="11">
    <source>
        <dbReference type="PROSITE" id="PS50113"/>
    </source>
</evidence>
<evidence type="ECO:0000313" key="12">
    <source>
        <dbReference type="EMBL" id="MFC5465327.1"/>
    </source>
</evidence>
<evidence type="ECO:0000259" key="9">
    <source>
        <dbReference type="PROSITE" id="PS50109"/>
    </source>
</evidence>
<dbReference type="InterPro" id="IPR001610">
    <property type="entry name" value="PAC"/>
</dbReference>
<feature type="domain" description="PAC" evidence="11">
    <location>
        <begin position="337"/>
        <end position="390"/>
    </location>
</feature>
<dbReference type="SMART" id="SM00388">
    <property type="entry name" value="HisKA"/>
    <property type="match status" value="1"/>
</dbReference>
<evidence type="ECO:0000256" key="4">
    <source>
        <dbReference type="ARBA" id="ARBA00022679"/>
    </source>
</evidence>
<evidence type="ECO:0000256" key="1">
    <source>
        <dbReference type="ARBA" id="ARBA00000085"/>
    </source>
</evidence>
<keyword evidence="13" id="KW-1185">Reference proteome</keyword>
<dbReference type="Gene3D" id="3.30.450.20">
    <property type="entry name" value="PAS domain"/>
    <property type="match status" value="3"/>
</dbReference>
<dbReference type="SMART" id="SM00387">
    <property type="entry name" value="HATPase_c"/>
    <property type="match status" value="1"/>
</dbReference>
<evidence type="ECO:0000256" key="5">
    <source>
        <dbReference type="ARBA" id="ARBA00022741"/>
    </source>
</evidence>
<dbReference type="PANTHER" id="PTHR43065:SF10">
    <property type="entry name" value="PEROXIDE STRESS-ACTIVATED HISTIDINE KINASE MAK3"/>
    <property type="match status" value="1"/>
</dbReference>
<dbReference type="Proteomes" id="UP001596147">
    <property type="component" value="Unassembled WGS sequence"/>
</dbReference>
<name>A0ABW0LK11_9BACI</name>
<evidence type="ECO:0000256" key="3">
    <source>
        <dbReference type="ARBA" id="ARBA00022553"/>
    </source>
</evidence>
<evidence type="ECO:0000256" key="7">
    <source>
        <dbReference type="ARBA" id="ARBA00022840"/>
    </source>
</evidence>
<organism evidence="12 13">
    <name type="scientific">Lederbergia graminis</name>
    <dbReference type="NCBI Taxonomy" id="735518"/>
    <lineage>
        <taxon>Bacteria</taxon>
        <taxon>Bacillati</taxon>
        <taxon>Bacillota</taxon>
        <taxon>Bacilli</taxon>
        <taxon>Bacillales</taxon>
        <taxon>Bacillaceae</taxon>
        <taxon>Lederbergia</taxon>
    </lineage>
</organism>
<protein>
    <recommendedName>
        <fullName evidence="2">histidine kinase</fullName>
        <ecNumber evidence="2">2.7.13.3</ecNumber>
    </recommendedName>
</protein>
<comment type="caution">
    <text evidence="12">The sequence shown here is derived from an EMBL/GenBank/DDBJ whole genome shotgun (WGS) entry which is preliminary data.</text>
</comment>
<keyword evidence="8" id="KW-0902">Two-component regulatory system</keyword>
<gene>
    <name evidence="12" type="ORF">ACFPM4_11260</name>
</gene>
<evidence type="ECO:0000256" key="2">
    <source>
        <dbReference type="ARBA" id="ARBA00012438"/>
    </source>
</evidence>
<dbReference type="EC" id="2.7.13.3" evidence="2"/>
<dbReference type="InterPro" id="IPR005467">
    <property type="entry name" value="His_kinase_dom"/>
</dbReference>
<dbReference type="InterPro" id="IPR035965">
    <property type="entry name" value="PAS-like_dom_sf"/>
</dbReference>
<dbReference type="SMART" id="SM00086">
    <property type="entry name" value="PAC"/>
    <property type="match status" value="2"/>
</dbReference>
<dbReference type="PRINTS" id="PR00344">
    <property type="entry name" value="BCTRLSENSOR"/>
</dbReference>
<keyword evidence="4" id="KW-0808">Transferase</keyword>
<dbReference type="Pfam" id="PF00989">
    <property type="entry name" value="PAS"/>
    <property type="match status" value="1"/>
</dbReference>
<dbReference type="Gene3D" id="1.10.287.130">
    <property type="match status" value="1"/>
</dbReference>
<dbReference type="PROSITE" id="PS50112">
    <property type="entry name" value="PAS"/>
    <property type="match status" value="1"/>
</dbReference>
<dbReference type="InterPro" id="IPR036097">
    <property type="entry name" value="HisK_dim/P_sf"/>
</dbReference>
<dbReference type="InterPro" id="IPR013656">
    <property type="entry name" value="PAS_4"/>
</dbReference>
<dbReference type="SMART" id="SM00091">
    <property type="entry name" value="PAS"/>
    <property type="match status" value="3"/>
</dbReference>
<dbReference type="Pfam" id="PF02518">
    <property type="entry name" value="HATPase_c"/>
    <property type="match status" value="1"/>
</dbReference>
<dbReference type="NCBIfam" id="TIGR00229">
    <property type="entry name" value="sensory_box"/>
    <property type="match status" value="2"/>
</dbReference>
<keyword evidence="7" id="KW-0067">ATP-binding</keyword>
<keyword evidence="6" id="KW-0418">Kinase</keyword>
<dbReference type="CDD" id="cd00130">
    <property type="entry name" value="PAS"/>
    <property type="match status" value="2"/>
</dbReference>
<evidence type="ECO:0000256" key="8">
    <source>
        <dbReference type="ARBA" id="ARBA00023012"/>
    </source>
</evidence>
<dbReference type="SUPFAM" id="SSF55874">
    <property type="entry name" value="ATPase domain of HSP90 chaperone/DNA topoisomerase II/histidine kinase"/>
    <property type="match status" value="1"/>
</dbReference>
<dbReference type="CDD" id="cd00075">
    <property type="entry name" value="HATPase"/>
    <property type="match status" value="1"/>
</dbReference>
<proteinExistence type="predicted"/>
<evidence type="ECO:0000256" key="6">
    <source>
        <dbReference type="ARBA" id="ARBA00022777"/>
    </source>
</evidence>
<keyword evidence="3" id="KW-0597">Phosphoprotein</keyword>
<dbReference type="InterPro" id="IPR003661">
    <property type="entry name" value="HisK_dim/P_dom"/>
</dbReference>
<dbReference type="SUPFAM" id="SSF55785">
    <property type="entry name" value="PYP-like sensor domain (PAS domain)"/>
    <property type="match status" value="3"/>
</dbReference>
<dbReference type="PANTHER" id="PTHR43065">
    <property type="entry name" value="SENSOR HISTIDINE KINASE"/>
    <property type="match status" value="1"/>
</dbReference>